<dbReference type="AlphaFoldDB" id="A0A543BAN4"/>
<dbReference type="EMBL" id="VFOX01000002">
    <property type="protein sequence ID" value="TQL81888.1"/>
    <property type="molecule type" value="Genomic_DNA"/>
</dbReference>
<gene>
    <name evidence="1" type="ORF">FB560_3369</name>
</gene>
<proteinExistence type="predicted"/>
<dbReference type="Proteomes" id="UP000317209">
    <property type="component" value="Unassembled WGS sequence"/>
</dbReference>
<evidence type="ECO:0000313" key="1">
    <source>
        <dbReference type="EMBL" id="TQL81888.1"/>
    </source>
</evidence>
<evidence type="ECO:0000313" key="2">
    <source>
        <dbReference type="Proteomes" id="UP000317209"/>
    </source>
</evidence>
<dbReference type="InterPro" id="IPR024997">
    <property type="entry name" value="DUF3892"/>
</dbReference>
<dbReference type="Pfam" id="PF13031">
    <property type="entry name" value="DUF3892"/>
    <property type="match status" value="1"/>
</dbReference>
<keyword evidence="2" id="KW-1185">Reference proteome</keyword>
<comment type="caution">
    <text evidence="1">The sequence shown here is derived from an EMBL/GenBank/DDBJ whole genome shotgun (WGS) entry which is preliminary data.</text>
</comment>
<reference evidence="1 2" key="1">
    <citation type="submission" date="2019-06" db="EMBL/GenBank/DDBJ databases">
        <title>Sequencing the genomes of 1000 actinobacteria strains.</title>
        <authorList>
            <person name="Klenk H.-P."/>
        </authorList>
    </citation>
    <scope>NUCLEOTIDE SEQUENCE [LARGE SCALE GENOMIC DNA]</scope>
    <source>
        <strain evidence="1 2">DSM 20169</strain>
    </source>
</reference>
<accession>A0A543BAN4</accession>
<protein>
    <submittedName>
        <fullName evidence="1">Uncharacterized protein DUF3892</fullName>
    </submittedName>
</protein>
<dbReference type="RefSeq" id="WP_141873651.1">
    <property type="nucleotide sequence ID" value="NZ_VFOX01000002.1"/>
</dbReference>
<organism evidence="1 2">
    <name type="scientific">Microbacterium saperdae</name>
    <dbReference type="NCBI Taxonomy" id="69368"/>
    <lineage>
        <taxon>Bacteria</taxon>
        <taxon>Bacillati</taxon>
        <taxon>Actinomycetota</taxon>
        <taxon>Actinomycetes</taxon>
        <taxon>Micrococcales</taxon>
        <taxon>Microbacteriaceae</taxon>
        <taxon>Microbacterium</taxon>
    </lineage>
</organism>
<dbReference type="OrthoDB" id="826539at2"/>
<name>A0A543BAN4_9MICO</name>
<sequence length="93" mass="10087">MAIEITRVRFGSTARTADEIVRYRWVNPESGKVGEIDKPSLVAWLEVKGGEAHVGSGADRVRVAVVRPGRGSPYLRTHADGLGANNLVNLDTF</sequence>